<reference evidence="4 5" key="1">
    <citation type="submission" date="2020-12" db="EMBL/GenBank/DDBJ databases">
        <title>Draft genome sequence of furan degrading bacterial strain FUR100.</title>
        <authorList>
            <person name="Woiski C."/>
        </authorList>
    </citation>
    <scope>NUCLEOTIDE SEQUENCE [LARGE SCALE GENOMIC DNA]</scope>
    <source>
        <strain evidence="4 5">FUR100</strain>
    </source>
</reference>
<keyword evidence="2" id="KW-0547">Nucleotide-binding</keyword>
<dbReference type="OMA" id="HPPITEW"/>
<dbReference type="InterPro" id="IPR027417">
    <property type="entry name" value="P-loop_NTPase"/>
</dbReference>
<comment type="caution">
    <text evidence="4">The sequence shown here is derived from an EMBL/GenBank/DDBJ whole genome shotgun (WGS) entry which is preliminary data.</text>
</comment>
<evidence type="ECO:0000256" key="1">
    <source>
        <dbReference type="ARBA" id="ARBA00022448"/>
    </source>
</evidence>
<dbReference type="PANTHER" id="PTHR42788:SF13">
    <property type="entry name" value="ALIPHATIC SULFONATES IMPORT ATP-BINDING PROTEIN SSUB"/>
    <property type="match status" value="1"/>
</dbReference>
<name>A0A401N0L9_RHOER</name>
<keyword evidence="5" id="KW-1185">Reference proteome</keyword>
<accession>A0A401N0L9</accession>
<dbReference type="Pfam" id="PF00005">
    <property type="entry name" value="ABC_tran"/>
    <property type="match status" value="1"/>
</dbReference>
<keyword evidence="1" id="KW-0813">Transport</keyword>
<dbReference type="SUPFAM" id="SSF52540">
    <property type="entry name" value="P-loop containing nucleoside triphosphate hydrolases"/>
    <property type="match status" value="1"/>
</dbReference>
<dbReference type="InterPro" id="IPR003593">
    <property type="entry name" value="AAA+_ATPase"/>
</dbReference>
<organism evidence="4 5">
    <name type="scientific">Rhodococcus erythropolis</name>
    <name type="common">Arthrobacter picolinophilus</name>
    <dbReference type="NCBI Taxonomy" id="1833"/>
    <lineage>
        <taxon>Bacteria</taxon>
        <taxon>Bacillati</taxon>
        <taxon>Actinomycetota</taxon>
        <taxon>Actinomycetes</taxon>
        <taxon>Mycobacteriales</taxon>
        <taxon>Nocardiaceae</taxon>
        <taxon>Rhodococcus</taxon>
        <taxon>Rhodococcus erythropolis group</taxon>
    </lineage>
</organism>
<dbReference type="CDD" id="cd03293">
    <property type="entry name" value="ABC_NrtD_SsuB_transporters"/>
    <property type="match status" value="1"/>
</dbReference>
<dbReference type="Gene3D" id="3.40.50.300">
    <property type="entry name" value="P-loop containing nucleotide triphosphate hydrolases"/>
    <property type="match status" value="1"/>
</dbReference>
<keyword evidence="3 4" id="KW-0067">ATP-binding</keyword>
<evidence type="ECO:0000313" key="5">
    <source>
        <dbReference type="Proteomes" id="UP000627573"/>
    </source>
</evidence>
<dbReference type="EMBL" id="JAECSB010000044">
    <property type="protein sequence ID" value="MBH5143788.1"/>
    <property type="molecule type" value="Genomic_DNA"/>
</dbReference>
<evidence type="ECO:0000313" key="4">
    <source>
        <dbReference type="EMBL" id="MBH5143788.1"/>
    </source>
</evidence>
<dbReference type="InterPro" id="IPR050166">
    <property type="entry name" value="ABC_transporter_ATP-bind"/>
</dbReference>
<dbReference type="Proteomes" id="UP000627573">
    <property type="component" value="Unassembled WGS sequence"/>
</dbReference>
<dbReference type="AlphaFoldDB" id="A0A401N0L9"/>
<evidence type="ECO:0000256" key="2">
    <source>
        <dbReference type="ARBA" id="ARBA00022741"/>
    </source>
</evidence>
<proteinExistence type="predicted"/>
<dbReference type="SMART" id="SM00382">
    <property type="entry name" value="AAA"/>
    <property type="match status" value="1"/>
</dbReference>
<dbReference type="InterPro" id="IPR003439">
    <property type="entry name" value="ABC_transporter-like_ATP-bd"/>
</dbReference>
<protein>
    <submittedName>
        <fullName evidence="4">ABC transporter ATP-binding protein</fullName>
    </submittedName>
</protein>
<dbReference type="GO" id="GO:0005524">
    <property type="term" value="F:ATP binding"/>
    <property type="evidence" value="ECO:0007669"/>
    <property type="project" value="UniProtKB-KW"/>
</dbReference>
<dbReference type="GO" id="GO:0016887">
    <property type="term" value="F:ATP hydrolysis activity"/>
    <property type="evidence" value="ECO:0007669"/>
    <property type="project" value="InterPro"/>
</dbReference>
<gene>
    <name evidence="4" type="ORF">I3517_14335</name>
</gene>
<dbReference type="PANTHER" id="PTHR42788">
    <property type="entry name" value="TAURINE IMPORT ATP-BINDING PROTEIN-RELATED"/>
    <property type="match status" value="1"/>
</dbReference>
<dbReference type="RefSeq" id="WP_020906220.1">
    <property type="nucleotide sequence ID" value="NZ_BHXB01000001.1"/>
</dbReference>
<dbReference type="PROSITE" id="PS50893">
    <property type="entry name" value="ABC_TRANSPORTER_2"/>
    <property type="match status" value="1"/>
</dbReference>
<sequence>MALLKTRNAPAVSDREIDTTDLLRVEKVAVSFTGDVDVLSDTSLRVDKGEFVTLLGPSGCGKSTLLNMTAGTLKPNRGEIFFGGKKITSVNRQVGYVTQEDTMLPWLTLAANIGLPLKMRKVAKSEIKDRVDELLLNFGLDHAGHRYPAQLSGGMKKRGLLARAMIYKPELLLMDEPFAALDAQMRAQLQRDLRAAVRDTGVAVLFVTHDLEEAALLSERVVVIGGSPGHIIDDIPIDLGPERDPDTLRFDEGFREIGQTLHRSLQRARGITP</sequence>
<evidence type="ECO:0000256" key="3">
    <source>
        <dbReference type="ARBA" id="ARBA00022840"/>
    </source>
</evidence>